<sequence length="264" mass="30728">MKNNMFDPFLAKVQKKVVGWKSKILSFGGKIVLIKHVLNSMPIHMLSGYSAENKKRKWISWKQICLPVEEGGLGIRAFHEVQESLLMKFAWKLIKGGTMWSDFFASKYVGNDHVFSVKQKNRGSRFWKGIIALMPKVLNNSKWLIREGNVNFWMENWLGDGSLKVSMSIIENEKLQVKDMFDESRPILNRIQPLVNDAILAKIVASSVQLKPGTNICVWQHTINGEFPTKLTWQLIRNRDEVCSWKKWLWKEWIPKNVFFCLES</sequence>
<dbReference type="PANTHER" id="PTHR33116:SF80">
    <property type="entry name" value="REVERSE TRANSCRIPTASE ZINC-BINDING DOMAIN-CONTAINING PROTEIN"/>
    <property type="match status" value="1"/>
</dbReference>
<reference evidence="1" key="1">
    <citation type="submission" date="2020-12" db="EMBL/GenBank/DDBJ databases">
        <title>WGS assembly of Carya illinoinensis cv. Pawnee.</title>
        <authorList>
            <person name="Platts A."/>
            <person name="Shu S."/>
            <person name="Wright S."/>
            <person name="Barry K."/>
            <person name="Edger P."/>
            <person name="Pires J.C."/>
            <person name="Schmutz J."/>
        </authorList>
    </citation>
    <scope>NUCLEOTIDE SEQUENCE</scope>
    <source>
        <tissue evidence="1">Leaf</tissue>
    </source>
</reference>
<keyword evidence="2" id="KW-1185">Reference proteome</keyword>
<accession>A0A8T1NHB3</accession>
<name>A0A8T1NHB3_CARIL</name>
<dbReference type="Proteomes" id="UP000811609">
    <property type="component" value="Chromosome 14"/>
</dbReference>
<evidence type="ECO:0000313" key="1">
    <source>
        <dbReference type="EMBL" id="KAG6629785.1"/>
    </source>
</evidence>
<proteinExistence type="predicted"/>
<dbReference type="AlphaFoldDB" id="A0A8T1NHB3"/>
<gene>
    <name evidence="1" type="ORF">CIPAW_14G109400</name>
</gene>
<organism evidence="1 2">
    <name type="scientific">Carya illinoinensis</name>
    <name type="common">Pecan</name>
    <dbReference type="NCBI Taxonomy" id="32201"/>
    <lineage>
        <taxon>Eukaryota</taxon>
        <taxon>Viridiplantae</taxon>
        <taxon>Streptophyta</taxon>
        <taxon>Embryophyta</taxon>
        <taxon>Tracheophyta</taxon>
        <taxon>Spermatophyta</taxon>
        <taxon>Magnoliopsida</taxon>
        <taxon>eudicotyledons</taxon>
        <taxon>Gunneridae</taxon>
        <taxon>Pentapetalae</taxon>
        <taxon>rosids</taxon>
        <taxon>fabids</taxon>
        <taxon>Fagales</taxon>
        <taxon>Juglandaceae</taxon>
        <taxon>Carya</taxon>
    </lineage>
</organism>
<evidence type="ECO:0000313" key="2">
    <source>
        <dbReference type="Proteomes" id="UP000811609"/>
    </source>
</evidence>
<dbReference type="PANTHER" id="PTHR33116">
    <property type="entry name" value="REVERSE TRANSCRIPTASE ZINC-BINDING DOMAIN-CONTAINING PROTEIN-RELATED-RELATED"/>
    <property type="match status" value="1"/>
</dbReference>
<comment type="caution">
    <text evidence="1">The sequence shown here is derived from an EMBL/GenBank/DDBJ whole genome shotgun (WGS) entry which is preliminary data.</text>
</comment>
<protein>
    <submittedName>
        <fullName evidence="1">Uncharacterized protein</fullName>
    </submittedName>
</protein>
<dbReference type="EMBL" id="CM031822">
    <property type="protein sequence ID" value="KAG6629785.1"/>
    <property type="molecule type" value="Genomic_DNA"/>
</dbReference>